<sequence length="335" mass="38262">MLLRDFVEQLRRESPLLSATLTVPDFVRFVTLAGEVQHCAGQSLRLTPNRNALLPFLEMALSPLYSHDLMPALWRLLFPHLAASTIDTSAAIRKFGLHPELLGTKMPERFLRAPMSHCHLCSRDQSFALHIHSRLDGYLYDIDGVHSIQTVILCCSNKACGTFYRPSYYTRDDLRIYYSQEMGRNTDYLHIHCHYYMTRCLSHMFRALQMLAHVSHFNLVNWFGQIFVDDTPVQTFAPDQSFTASMSEDVCRDGLILHSLMTHADRRGTQLAVNSSGTNSIQFDATIEAHLELLSVEGTRFCDHYCSSCVRLTSSVDPETGEHYYRSPPPSSYKR</sequence>
<proteinExistence type="predicted"/>
<keyword evidence="3" id="KW-1185">Reference proteome</keyword>
<protein>
    <recommendedName>
        <fullName evidence="1">CxC5 like cysteine cluster associated with KDZ domain-containing protein</fullName>
    </recommendedName>
</protein>
<dbReference type="KEGG" id="mlr:MELLADRAFT_85841"/>
<reference evidence="3" key="1">
    <citation type="journal article" date="2011" name="Proc. Natl. Acad. Sci. U.S.A.">
        <title>Obligate biotrophy features unraveled by the genomic analysis of rust fungi.</title>
        <authorList>
            <person name="Duplessis S."/>
            <person name="Cuomo C.A."/>
            <person name="Lin Y.-C."/>
            <person name="Aerts A."/>
            <person name="Tisserant E."/>
            <person name="Veneault-Fourrey C."/>
            <person name="Joly D.L."/>
            <person name="Hacquard S."/>
            <person name="Amselem J."/>
            <person name="Cantarel B.L."/>
            <person name="Chiu R."/>
            <person name="Coutinho P.M."/>
            <person name="Feau N."/>
            <person name="Field M."/>
            <person name="Frey P."/>
            <person name="Gelhaye E."/>
            <person name="Goldberg J."/>
            <person name="Grabherr M.G."/>
            <person name="Kodira C.D."/>
            <person name="Kohler A."/>
            <person name="Kuees U."/>
            <person name="Lindquist E.A."/>
            <person name="Lucas S.M."/>
            <person name="Mago R."/>
            <person name="Mauceli E."/>
            <person name="Morin E."/>
            <person name="Murat C."/>
            <person name="Pangilinan J.L."/>
            <person name="Park R."/>
            <person name="Pearson M."/>
            <person name="Quesneville H."/>
            <person name="Rouhier N."/>
            <person name="Sakthikumar S."/>
            <person name="Salamov A.A."/>
            <person name="Schmutz J."/>
            <person name="Selles B."/>
            <person name="Shapiro H."/>
            <person name="Tanguay P."/>
            <person name="Tuskan G.A."/>
            <person name="Henrissat B."/>
            <person name="Van de Peer Y."/>
            <person name="Rouze P."/>
            <person name="Ellis J.G."/>
            <person name="Dodds P.N."/>
            <person name="Schein J.E."/>
            <person name="Zhong S."/>
            <person name="Hamelin R.C."/>
            <person name="Grigoriev I.V."/>
            <person name="Szabo L.J."/>
            <person name="Martin F."/>
        </authorList>
    </citation>
    <scope>NUCLEOTIDE SEQUENCE [LARGE SCALE GENOMIC DNA]</scope>
    <source>
        <strain evidence="3">98AG31 / pathotype 3-4-7</strain>
    </source>
</reference>
<dbReference type="GeneID" id="18933976"/>
<evidence type="ECO:0000313" key="3">
    <source>
        <dbReference type="Proteomes" id="UP000001072"/>
    </source>
</evidence>
<name>F4RJZ1_MELLP</name>
<dbReference type="EMBL" id="GL883104">
    <property type="protein sequence ID" value="EGG07413.1"/>
    <property type="molecule type" value="Genomic_DNA"/>
</dbReference>
<organism evidence="3">
    <name type="scientific">Melampsora larici-populina (strain 98AG31 / pathotype 3-4-7)</name>
    <name type="common">Poplar leaf rust fungus</name>
    <dbReference type="NCBI Taxonomy" id="747676"/>
    <lineage>
        <taxon>Eukaryota</taxon>
        <taxon>Fungi</taxon>
        <taxon>Dikarya</taxon>
        <taxon>Basidiomycota</taxon>
        <taxon>Pucciniomycotina</taxon>
        <taxon>Pucciniomycetes</taxon>
        <taxon>Pucciniales</taxon>
        <taxon>Melampsoraceae</taxon>
        <taxon>Melampsora</taxon>
    </lineage>
</organism>
<dbReference type="AlphaFoldDB" id="F4RJZ1"/>
<dbReference type="Proteomes" id="UP000001072">
    <property type="component" value="Unassembled WGS sequence"/>
</dbReference>
<dbReference type="HOGENOM" id="CLU_004966_5_1_1"/>
<dbReference type="InterPro" id="IPR041539">
    <property type="entry name" value="CxC5"/>
</dbReference>
<dbReference type="VEuPathDB" id="FungiDB:MELLADRAFT_85841"/>
<dbReference type="InParanoid" id="F4RJZ1"/>
<evidence type="ECO:0000259" key="1">
    <source>
        <dbReference type="Pfam" id="PF18718"/>
    </source>
</evidence>
<evidence type="ECO:0000313" key="2">
    <source>
        <dbReference type="EMBL" id="EGG07413.1"/>
    </source>
</evidence>
<accession>F4RJZ1</accession>
<dbReference type="Pfam" id="PF18718">
    <property type="entry name" value="CxC5"/>
    <property type="match status" value="1"/>
</dbReference>
<feature type="domain" description="CxC5 like cysteine cluster associated with KDZ" evidence="1">
    <location>
        <begin position="107"/>
        <end position="226"/>
    </location>
</feature>
<gene>
    <name evidence="2" type="ORF">MELLADRAFT_85841</name>
</gene>
<dbReference type="RefSeq" id="XP_007409320.1">
    <property type="nucleotide sequence ID" value="XM_007409258.1"/>
</dbReference>